<keyword evidence="2" id="KW-1185">Reference proteome</keyword>
<comment type="caution">
    <text evidence="1">The sequence shown here is derived from an EMBL/GenBank/DDBJ whole genome shotgun (WGS) entry which is preliminary data.</text>
</comment>
<name>A0A511ZB73_9BACL</name>
<sequence>MNWTGKDMDIYLLQKEYIDTLVIPLVKVETKMDNMKTSASSTEFVMLLASLIETQFKGRMMFAPPFSYTSSTDLQSMADTTLQDFSDTTFKHVFFLTTDHAWLSQKMPGQVIWLPSIPLESMDAPLRQSILEDQLRQVLPKFTEGWSAL</sequence>
<dbReference type="Proteomes" id="UP000321901">
    <property type="component" value="Unassembled WGS sequence"/>
</dbReference>
<organism evidence="1 2">
    <name type="scientific">Sporosarcina luteola</name>
    <dbReference type="NCBI Taxonomy" id="582850"/>
    <lineage>
        <taxon>Bacteria</taxon>
        <taxon>Bacillati</taxon>
        <taxon>Bacillota</taxon>
        <taxon>Bacilli</taxon>
        <taxon>Bacillales</taxon>
        <taxon>Caryophanaceae</taxon>
        <taxon>Sporosarcina</taxon>
    </lineage>
</organism>
<dbReference type="Pfam" id="PF10673">
    <property type="entry name" value="DUF2487"/>
    <property type="match status" value="1"/>
</dbReference>
<evidence type="ECO:0000313" key="1">
    <source>
        <dbReference type="EMBL" id="GEN84696.1"/>
    </source>
</evidence>
<evidence type="ECO:0000313" key="2">
    <source>
        <dbReference type="Proteomes" id="UP000321901"/>
    </source>
</evidence>
<dbReference type="RefSeq" id="WP_147059788.1">
    <property type="nucleotide sequence ID" value="NZ_BJYL01000044.1"/>
</dbReference>
<evidence type="ECO:0008006" key="3">
    <source>
        <dbReference type="Google" id="ProtNLM"/>
    </source>
</evidence>
<dbReference type="AlphaFoldDB" id="A0A511ZB73"/>
<reference evidence="1 2" key="1">
    <citation type="submission" date="2019-07" db="EMBL/GenBank/DDBJ databases">
        <title>Whole genome shotgun sequence of Sporosarcina luteola NBRC 105378.</title>
        <authorList>
            <person name="Hosoyama A."/>
            <person name="Uohara A."/>
            <person name="Ohji S."/>
            <person name="Ichikawa N."/>
        </authorList>
    </citation>
    <scope>NUCLEOTIDE SEQUENCE [LARGE SCALE GENOMIC DNA]</scope>
    <source>
        <strain evidence="1 2">NBRC 105378</strain>
    </source>
</reference>
<dbReference type="EMBL" id="BJYL01000044">
    <property type="protein sequence ID" value="GEN84696.1"/>
    <property type="molecule type" value="Genomic_DNA"/>
</dbReference>
<accession>A0A511ZB73</accession>
<gene>
    <name evidence="1" type="ORF">SLU01_30080</name>
</gene>
<protein>
    <recommendedName>
        <fullName evidence="3">DUF2487 domain-containing protein</fullName>
    </recommendedName>
</protein>
<dbReference type="InterPro" id="IPR019615">
    <property type="entry name" value="DUF2487"/>
</dbReference>
<dbReference type="OrthoDB" id="2678750at2"/>
<proteinExistence type="predicted"/>